<evidence type="ECO:0000313" key="2">
    <source>
        <dbReference type="Proteomes" id="UP000050761"/>
    </source>
</evidence>
<protein>
    <submittedName>
        <fullName evidence="3">Virion structural protein</fullName>
    </submittedName>
</protein>
<keyword evidence="2" id="KW-1185">Reference proteome</keyword>
<dbReference type="WBParaSite" id="HPBE_0001611201-mRNA-1">
    <property type="protein sequence ID" value="HPBE_0001611201-mRNA-1"/>
    <property type="gene ID" value="HPBE_0001611201"/>
</dbReference>
<proteinExistence type="predicted"/>
<dbReference type="Proteomes" id="UP000050761">
    <property type="component" value="Unassembled WGS sequence"/>
</dbReference>
<sequence>MELLEQLKKVMDAFEATKNMTNSSGYDIVDSLSELPPDQLAVVANSMVGSDVEITANMTSDEIIQKLKETTDVTNEAVSEKLNSIIKELSEIGITSPEALVGVMGLLNTVLKGSTAFSIQTGGQNPVYGTIESATFTAVFSRPTLSQSGNVIVITGDIRAAYLQHGSTALVGVMRQFGDKRGFSGVYNHEADVTLNPTKNEGRELCSERFVYRFDSPAEIDTPPNQPCLDLYLQLWNATTFPIQSTKLNLVNTAITAWLPLTDVVFTVDESASDLEKMEATVPFKGKALTFTVEYRETKYSVSYGNGIGRFLEVNKDRFVLFYSASREFRNSDGQVVTDADIGTILDEIIIIEDIATTSLTKDSFPKLTLRPVNDGSLVGAVHFEDYMQCWLDKMLHIRRLLQITDDNSQVALTIYGGKYTAHLESHIRTTVDFGVNTQLVVEGGSLTRNQSDNIVIFGGRIVSATGSITGINLKPQSLLNQDTQQLVTNILGNANDFLKTDGMSLSKNQLDEACYH</sequence>
<gene>
    <name evidence="1" type="ORF">HPBE_LOCUS16111</name>
</gene>
<accession>A0A3P8E8I8</accession>
<dbReference type="OrthoDB" id="5875996at2759"/>
<reference evidence="3" key="2">
    <citation type="submission" date="2019-09" db="UniProtKB">
        <authorList>
            <consortium name="WormBaseParasite"/>
        </authorList>
    </citation>
    <scope>IDENTIFICATION</scope>
</reference>
<organism evidence="1">
    <name type="scientific">Heligmosomoides polygyrus</name>
    <name type="common">Parasitic roundworm</name>
    <dbReference type="NCBI Taxonomy" id="6339"/>
    <lineage>
        <taxon>Eukaryota</taxon>
        <taxon>Metazoa</taxon>
        <taxon>Ecdysozoa</taxon>
        <taxon>Nematoda</taxon>
        <taxon>Chromadorea</taxon>
        <taxon>Rhabditida</taxon>
        <taxon>Rhabditina</taxon>
        <taxon>Rhabditomorpha</taxon>
        <taxon>Strongyloidea</taxon>
        <taxon>Heligmosomidae</taxon>
        <taxon>Heligmosomoides</taxon>
    </lineage>
</organism>
<evidence type="ECO:0000313" key="3">
    <source>
        <dbReference type="WBParaSite" id="HPBE_0001611201-mRNA-1"/>
    </source>
</evidence>
<dbReference type="AlphaFoldDB" id="A0A3P8E8I8"/>
<dbReference type="EMBL" id="UZAH01029228">
    <property type="protein sequence ID" value="VDP04983.1"/>
    <property type="molecule type" value="Genomic_DNA"/>
</dbReference>
<reference evidence="1 2" key="1">
    <citation type="submission" date="2018-11" db="EMBL/GenBank/DDBJ databases">
        <authorList>
            <consortium name="Pathogen Informatics"/>
        </authorList>
    </citation>
    <scope>NUCLEOTIDE SEQUENCE [LARGE SCALE GENOMIC DNA]</scope>
</reference>
<name>A0A3P8E8I8_HELPZ</name>
<evidence type="ECO:0000313" key="1">
    <source>
        <dbReference type="EMBL" id="VDP04983.1"/>
    </source>
</evidence>